<feature type="non-terminal residue" evidence="1">
    <location>
        <position position="1"/>
    </location>
</feature>
<comment type="caution">
    <text evidence="1">The sequence shown here is derived from an EMBL/GenBank/DDBJ whole genome shotgun (WGS) entry which is preliminary data.</text>
</comment>
<gene>
    <name evidence="1" type="ORF">TSOC_008576</name>
</gene>
<evidence type="ECO:0000313" key="1">
    <source>
        <dbReference type="EMBL" id="PNH05196.1"/>
    </source>
</evidence>
<evidence type="ECO:0008006" key="3">
    <source>
        <dbReference type="Google" id="ProtNLM"/>
    </source>
</evidence>
<sequence length="243" mass="25970">VRQFLGKAALVAVTPHTAVVAAAATAAAEKAAAEKAAADKAVAEKVAAEKEVADKTAAVGAAVEEAAAKPDAAVTTVATAAVESRVLTEVTDQQGRKVQILDAPIPADCYPEQHADYAGDGVVWGLGHKKASAAECCAACKVHQQENTNQPCNVWVWCGDPSGICWTMDIHNHTTGDCWLKHQQTWDNNPDLKTTNLVVNHRGKFGADFRITHKTSPEFVPWWAGLVPIKPKAARRRSLRRLV</sequence>
<proteinExistence type="predicted"/>
<dbReference type="OrthoDB" id="508259at2759"/>
<dbReference type="PANTHER" id="PTHR33344">
    <property type="entry name" value="OS02G0761600 PROTEIN"/>
    <property type="match status" value="1"/>
</dbReference>
<dbReference type="PANTHER" id="PTHR33344:SF1">
    <property type="entry name" value="OS06G0214100 PROTEIN"/>
    <property type="match status" value="1"/>
</dbReference>
<accession>A0A2J7ZY58</accession>
<evidence type="ECO:0000313" key="2">
    <source>
        <dbReference type="Proteomes" id="UP000236333"/>
    </source>
</evidence>
<dbReference type="Proteomes" id="UP000236333">
    <property type="component" value="Unassembled WGS sequence"/>
</dbReference>
<dbReference type="AlphaFoldDB" id="A0A2J7ZY58"/>
<reference evidence="1 2" key="1">
    <citation type="journal article" date="2017" name="Mol. Biol. Evol.">
        <title>The 4-celled Tetrabaena socialis nuclear genome reveals the essential components for genetic control of cell number at the origin of multicellularity in the volvocine lineage.</title>
        <authorList>
            <person name="Featherston J."/>
            <person name="Arakaki Y."/>
            <person name="Hanschen E.R."/>
            <person name="Ferris P.J."/>
            <person name="Michod R.E."/>
            <person name="Olson B.J.S.C."/>
            <person name="Nozaki H."/>
            <person name="Durand P.M."/>
        </authorList>
    </citation>
    <scope>NUCLEOTIDE SEQUENCE [LARGE SCALE GENOMIC DNA]</scope>
    <source>
        <strain evidence="1 2">NIES-571</strain>
    </source>
</reference>
<organism evidence="1 2">
    <name type="scientific">Tetrabaena socialis</name>
    <dbReference type="NCBI Taxonomy" id="47790"/>
    <lineage>
        <taxon>Eukaryota</taxon>
        <taxon>Viridiplantae</taxon>
        <taxon>Chlorophyta</taxon>
        <taxon>core chlorophytes</taxon>
        <taxon>Chlorophyceae</taxon>
        <taxon>CS clade</taxon>
        <taxon>Chlamydomonadales</taxon>
        <taxon>Tetrabaenaceae</taxon>
        <taxon>Tetrabaena</taxon>
    </lineage>
</organism>
<dbReference type="Gene3D" id="3.50.4.10">
    <property type="entry name" value="Hepatocyte Growth Factor"/>
    <property type="match status" value="1"/>
</dbReference>
<name>A0A2J7ZY58_9CHLO</name>
<protein>
    <recommendedName>
        <fullName evidence="3">Apple domain-containing protein</fullName>
    </recommendedName>
</protein>
<keyword evidence="2" id="KW-1185">Reference proteome</keyword>
<dbReference type="EMBL" id="PGGS01000325">
    <property type="protein sequence ID" value="PNH05196.1"/>
    <property type="molecule type" value="Genomic_DNA"/>
</dbReference>